<evidence type="ECO:0000256" key="1">
    <source>
        <dbReference type="ARBA" id="ARBA00044755"/>
    </source>
</evidence>
<proteinExistence type="inferred from homology"/>
<keyword evidence="4" id="KW-1185">Reference proteome</keyword>
<protein>
    <recommendedName>
        <fullName evidence="5">Polymer-forming cytoskeletal protein</fullName>
    </recommendedName>
</protein>
<dbReference type="PANTHER" id="PTHR35024:SF4">
    <property type="entry name" value="POLYMER-FORMING CYTOSKELETAL PROTEIN"/>
    <property type="match status" value="1"/>
</dbReference>
<dbReference type="AlphaFoldDB" id="A0A934QEH4"/>
<dbReference type="PANTHER" id="PTHR35024">
    <property type="entry name" value="HYPOTHETICAL CYTOSOLIC PROTEIN"/>
    <property type="match status" value="1"/>
</dbReference>
<comment type="similarity">
    <text evidence="1">Belongs to the bactofilin family.</text>
</comment>
<evidence type="ECO:0000313" key="3">
    <source>
        <dbReference type="EMBL" id="MBK1695776.1"/>
    </source>
</evidence>
<feature type="compositionally biased region" description="Low complexity" evidence="2">
    <location>
        <begin position="136"/>
        <end position="146"/>
    </location>
</feature>
<feature type="region of interest" description="Disordered" evidence="2">
    <location>
        <begin position="132"/>
        <end position="184"/>
    </location>
</feature>
<dbReference type="EMBL" id="NRRE01000006">
    <property type="protein sequence ID" value="MBK1695776.1"/>
    <property type="molecule type" value="Genomic_DNA"/>
</dbReference>
<feature type="compositionally biased region" description="Low complexity" evidence="2">
    <location>
        <begin position="1"/>
        <end position="29"/>
    </location>
</feature>
<accession>A0A934QEH4</accession>
<reference evidence="3" key="1">
    <citation type="submission" date="2017-08" db="EMBL/GenBank/DDBJ databases">
        <authorList>
            <person name="Imhoff J.F."/>
            <person name="Rahn T."/>
            <person name="Kuenzel S."/>
            <person name="Neulinger S.C."/>
        </authorList>
    </citation>
    <scope>NUCLEOTIDE SEQUENCE</scope>
    <source>
        <strain evidence="3">DSM 9154</strain>
    </source>
</reference>
<evidence type="ECO:0000313" key="4">
    <source>
        <dbReference type="Proteomes" id="UP000778970"/>
    </source>
</evidence>
<reference evidence="3" key="2">
    <citation type="journal article" date="2020" name="Microorganisms">
        <title>Osmotic Adaptation and Compatible Solute Biosynthesis of Phototrophic Bacteria as Revealed from Genome Analyses.</title>
        <authorList>
            <person name="Imhoff J.F."/>
            <person name="Rahn T."/>
            <person name="Kunzel S."/>
            <person name="Keller A."/>
            <person name="Neulinger S.C."/>
        </authorList>
    </citation>
    <scope>NUCLEOTIDE SEQUENCE</scope>
    <source>
        <strain evidence="3">DSM 9154</strain>
    </source>
</reference>
<organism evidence="3 4">
    <name type="scientific">Rhodovibrio salinarum</name>
    <dbReference type="NCBI Taxonomy" id="1087"/>
    <lineage>
        <taxon>Bacteria</taxon>
        <taxon>Pseudomonadati</taxon>
        <taxon>Pseudomonadota</taxon>
        <taxon>Alphaproteobacteria</taxon>
        <taxon>Rhodospirillales</taxon>
        <taxon>Rhodovibrionaceae</taxon>
        <taxon>Rhodovibrio</taxon>
    </lineage>
</organism>
<sequence>MFSKSKSQSATSSTQATSPAGAQASARATKSGGGVPSIVSKDLAITGDLVSAGDIQIDGQVKGDVAADTLTIGEQGQVEGKVRGERVRVCGTVEGEIEGGTVTLAASARVQGDVVHDSLAIEPGARLEGHCRRRAATTAAQPATRETAAKTAPVAEKDAASGKRQSGAADKDRAFGNGTASNAT</sequence>
<dbReference type="Pfam" id="PF04519">
    <property type="entry name" value="Bactofilin"/>
    <property type="match status" value="1"/>
</dbReference>
<feature type="region of interest" description="Disordered" evidence="2">
    <location>
        <begin position="1"/>
        <end position="37"/>
    </location>
</feature>
<evidence type="ECO:0008006" key="5">
    <source>
        <dbReference type="Google" id="ProtNLM"/>
    </source>
</evidence>
<gene>
    <name evidence="3" type="ORF">CKO21_00765</name>
</gene>
<dbReference type="InterPro" id="IPR007607">
    <property type="entry name" value="BacA/B"/>
</dbReference>
<comment type="caution">
    <text evidence="3">The sequence shown here is derived from an EMBL/GenBank/DDBJ whole genome shotgun (WGS) entry which is preliminary data.</text>
</comment>
<evidence type="ECO:0000256" key="2">
    <source>
        <dbReference type="SAM" id="MobiDB-lite"/>
    </source>
</evidence>
<name>A0A934QEH4_9PROT</name>
<dbReference type="Proteomes" id="UP000778970">
    <property type="component" value="Unassembled WGS sequence"/>
</dbReference>